<accession>A0A8H4WPL0</accession>
<evidence type="ECO:0000313" key="2">
    <source>
        <dbReference type="EMBL" id="KAF4945169.1"/>
    </source>
</evidence>
<feature type="transmembrane region" description="Helical" evidence="1">
    <location>
        <begin position="128"/>
        <end position="158"/>
    </location>
</feature>
<dbReference type="PANTHER" id="PTHR35395:SF1">
    <property type="entry name" value="DUF6536 DOMAIN-CONTAINING PROTEIN"/>
    <property type="match status" value="1"/>
</dbReference>
<feature type="transmembrane region" description="Helical" evidence="1">
    <location>
        <begin position="88"/>
        <end position="116"/>
    </location>
</feature>
<keyword evidence="1" id="KW-1133">Transmembrane helix</keyword>
<comment type="caution">
    <text evidence="2">The sequence shown here is derived from an EMBL/GenBank/DDBJ whole genome shotgun (WGS) entry which is preliminary data.</text>
</comment>
<reference evidence="2" key="1">
    <citation type="journal article" date="2020" name="BMC Genomics">
        <title>Correction to: Identification and distribution of gene clusters required for synthesis of sphingolipid metabolism inhibitors in diverse species of the filamentous fungus Fusarium.</title>
        <authorList>
            <person name="Kim H.S."/>
            <person name="Lohmar J.M."/>
            <person name="Busman M."/>
            <person name="Brown D.W."/>
            <person name="Naumann T.A."/>
            <person name="Divon H.H."/>
            <person name="Lysoe E."/>
            <person name="Uhlig S."/>
            <person name="Proctor R.H."/>
        </authorList>
    </citation>
    <scope>NUCLEOTIDE SEQUENCE</scope>
    <source>
        <strain evidence="2">NRRL 20472</strain>
    </source>
</reference>
<organism evidence="2 3">
    <name type="scientific">Fusarium sarcochroum</name>
    <dbReference type="NCBI Taxonomy" id="1208366"/>
    <lineage>
        <taxon>Eukaryota</taxon>
        <taxon>Fungi</taxon>
        <taxon>Dikarya</taxon>
        <taxon>Ascomycota</taxon>
        <taxon>Pezizomycotina</taxon>
        <taxon>Sordariomycetes</taxon>
        <taxon>Hypocreomycetidae</taxon>
        <taxon>Hypocreales</taxon>
        <taxon>Nectriaceae</taxon>
        <taxon>Fusarium</taxon>
        <taxon>Fusarium lateritium species complex</taxon>
    </lineage>
</organism>
<evidence type="ECO:0000256" key="1">
    <source>
        <dbReference type="SAM" id="Phobius"/>
    </source>
</evidence>
<protein>
    <submittedName>
        <fullName evidence="2">Uncharacterized protein</fullName>
    </submittedName>
</protein>
<dbReference type="EMBL" id="JABEXW010001256">
    <property type="protein sequence ID" value="KAF4945169.1"/>
    <property type="molecule type" value="Genomic_DNA"/>
</dbReference>
<sequence length="422" mass="46540">MSLILLHWWKDISSAKRWAPNSKKALVAQADLVYLLFSPSRSSFTAIVMFKPYFAGWRTGMGMKEEAMGSALATKLVISEGPTGFHSLLYGIPLIATSTLLHWLVSQSIFFVKVIVYRDNKISEKGNNILACGWSALALLLAIILGCLVMIVTIGIMYRSFTPAIPIGGTCSAVISAACHAPDSDEGAAKTFLIVLSRVRKLKHQHLGSFINEAIYLVNGEKRACLWGLEHANKPLRVSLGSSMGVPGGPSPTVTGRISKYSYGVAVSVPFDLSRHLLDEATNDYRASNQMCWLLRRGEKVTAERRLDIKIVNDVHGVGFTSSGYRDFTQALFYCQDNDTPPRKEDSVKELCHVNYSVPESTIWKEKSFRSAARPGKWRSMVVGLIVDLGNATLDYVVTYRRELVGHVEAEYVEPLSKGAEG</sequence>
<name>A0A8H4WPL0_9HYPO</name>
<dbReference type="OrthoDB" id="2963168at2759"/>
<dbReference type="AlphaFoldDB" id="A0A8H4WPL0"/>
<dbReference type="PANTHER" id="PTHR35395">
    <property type="entry name" value="DUF6536 DOMAIN-CONTAINING PROTEIN"/>
    <property type="match status" value="1"/>
</dbReference>
<gene>
    <name evidence="2" type="ORF">FSARC_14493</name>
</gene>
<keyword evidence="1" id="KW-0472">Membrane</keyword>
<proteinExistence type="predicted"/>
<evidence type="ECO:0000313" key="3">
    <source>
        <dbReference type="Proteomes" id="UP000622797"/>
    </source>
</evidence>
<keyword evidence="1" id="KW-0812">Transmembrane</keyword>
<keyword evidence="3" id="KW-1185">Reference proteome</keyword>
<reference evidence="2" key="2">
    <citation type="submission" date="2020-05" db="EMBL/GenBank/DDBJ databases">
        <authorList>
            <person name="Kim H.-S."/>
            <person name="Proctor R.H."/>
            <person name="Brown D.W."/>
        </authorList>
    </citation>
    <scope>NUCLEOTIDE SEQUENCE</scope>
    <source>
        <strain evidence="2">NRRL 20472</strain>
    </source>
</reference>
<dbReference type="Proteomes" id="UP000622797">
    <property type="component" value="Unassembled WGS sequence"/>
</dbReference>